<name>A0A059F5P1_9MICR</name>
<dbReference type="STRING" id="1288291.A0A059F5P1"/>
<feature type="compositionally biased region" description="Acidic residues" evidence="4">
    <location>
        <begin position="89"/>
        <end position="109"/>
    </location>
</feature>
<organism evidence="5 6">
    <name type="scientific">Anncaliia algerae PRA339</name>
    <dbReference type="NCBI Taxonomy" id="1288291"/>
    <lineage>
        <taxon>Eukaryota</taxon>
        <taxon>Fungi</taxon>
        <taxon>Fungi incertae sedis</taxon>
        <taxon>Microsporidia</taxon>
        <taxon>Tubulinosematoidea</taxon>
        <taxon>Tubulinosematidae</taxon>
        <taxon>Anncaliia</taxon>
    </lineage>
</organism>
<gene>
    <name evidence="5" type="ORF">H312_00201</name>
</gene>
<evidence type="ECO:0000256" key="2">
    <source>
        <dbReference type="ARBA" id="ARBA00022553"/>
    </source>
</evidence>
<evidence type="ECO:0000256" key="3">
    <source>
        <dbReference type="ARBA" id="ARBA00023242"/>
    </source>
</evidence>
<reference evidence="5 6" key="2">
    <citation type="submission" date="2014-03" db="EMBL/GenBank/DDBJ databases">
        <title>The Genome Sequence of Anncaliia algerae insect isolate PRA339.</title>
        <authorList>
            <consortium name="The Broad Institute Genome Sequencing Platform"/>
            <consortium name="The Broad Institute Genome Sequencing Center for Infectious Disease"/>
            <person name="Cuomo C."/>
            <person name="Becnel J."/>
            <person name="Sanscrainte N."/>
            <person name="Walker B."/>
            <person name="Young S.K."/>
            <person name="Zeng Q."/>
            <person name="Gargeya S."/>
            <person name="Fitzgerald M."/>
            <person name="Haas B."/>
            <person name="Abouelleil A."/>
            <person name="Alvarado L."/>
            <person name="Arachchi H.M."/>
            <person name="Berlin A.M."/>
            <person name="Chapman S.B."/>
            <person name="Dewar J."/>
            <person name="Goldberg J."/>
            <person name="Griggs A."/>
            <person name="Gujja S."/>
            <person name="Hansen M."/>
            <person name="Howarth C."/>
            <person name="Imamovic A."/>
            <person name="Larimer J."/>
            <person name="McCowan C."/>
            <person name="Murphy C."/>
            <person name="Neiman D."/>
            <person name="Pearson M."/>
            <person name="Priest M."/>
            <person name="Roberts A."/>
            <person name="Saif S."/>
            <person name="Shea T."/>
            <person name="Sisk P."/>
            <person name="Sykes S."/>
            <person name="Wortman J."/>
            <person name="Nusbaum C."/>
            <person name="Birren B."/>
        </authorList>
    </citation>
    <scope>NUCLEOTIDE SEQUENCE [LARGE SCALE GENOMIC DNA]</scope>
    <source>
        <strain evidence="5 6">PRA339</strain>
    </source>
</reference>
<dbReference type="GO" id="GO:0006364">
    <property type="term" value="P:rRNA processing"/>
    <property type="evidence" value="ECO:0007669"/>
    <property type="project" value="InterPro"/>
</dbReference>
<evidence type="ECO:0000313" key="6">
    <source>
        <dbReference type="Proteomes" id="UP000030655"/>
    </source>
</evidence>
<dbReference type="PANTHER" id="PTHR14150:SF12">
    <property type="entry name" value="U3 SMALL NUCLEOLAR RNA-ASSOCIATED PROTEIN 14 HOMOLOG A"/>
    <property type="match status" value="1"/>
</dbReference>
<accession>A0A059F5P1</accession>
<dbReference type="Pfam" id="PF04615">
    <property type="entry name" value="Utp14"/>
    <property type="match status" value="1"/>
</dbReference>
<protein>
    <submittedName>
        <fullName evidence="5">Uncharacterized protein</fullName>
    </submittedName>
</protein>
<keyword evidence="6" id="KW-1185">Reference proteome</keyword>
<dbReference type="InterPro" id="IPR006709">
    <property type="entry name" value="SSU_processome_Utp14"/>
</dbReference>
<dbReference type="GO" id="GO:0032040">
    <property type="term" value="C:small-subunit processome"/>
    <property type="evidence" value="ECO:0007669"/>
    <property type="project" value="InterPro"/>
</dbReference>
<feature type="region of interest" description="Disordered" evidence="4">
    <location>
        <begin position="74"/>
        <end position="125"/>
    </location>
</feature>
<sequence length="260" mass="30550">IKEDLKKITKKPVQKSSFYDLVPQTELEKSINQVINSNSISQKRRENAILFEFDRKMQRINKIKSKTYRRMRRREKAKMKELESLEQNISEEELVEESEEISKEDESEEKESISEGGESEMIENEIQDTENKADFMAEKRAEEEECLEQEREIVLPGWGTWAGEGLEVVKSKFNVIKTYKEGVKREDTHLENVIINPNKPQLSDKLYSSIPPSMSKNTFNKKMNTSVSKECNSLRVFNMFVKSKNKETEINEEFIYEPEE</sequence>
<comment type="subcellular location">
    <subcellularLocation>
        <location evidence="1">Nucleus</location>
        <location evidence="1">Nucleolus</location>
    </subcellularLocation>
</comment>
<dbReference type="EMBL" id="KK365130">
    <property type="protein sequence ID" value="KCZ82543.1"/>
    <property type="molecule type" value="Genomic_DNA"/>
</dbReference>
<keyword evidence="2" id="KW-0597">Phosphoprotein</keyword>
<evidence type="ECO:0000256" key="1">
    <source>
        <dbReference type="ARBA" id="ARBA00004604"/>
    </source>
</evidence>
<dbReference type="AlphaFoldDB" id="A0A059F5P1"/>
<dbReference type="Proteomes" id="UP000030655">
    <property type="component" value="Unassembled WGS sequence"/>
</dbReference>
<dbReference type="HOGENOM" id="CLU_077727_0_0_1"/>
<feature type="non-terminal residue" evidence="5">
    <location>
        <position position="1"/>
    </location>
</feature>
<keyword evidence="3" id="KW-0539">Nucleus</keyword>
<evidence type="ECO:0000313" key="5">
    <source>
        <dbReference type="EMBL" id="KCZ82543.1"/>
    </source>
</evidence>
<reference evidence="6" key="1">
    <citation type="submission" date="2013-02" db="EMBL/GenBank/DDBJ databases">
        <authorList>
            <consortium name="The Broad Institute Genome Sequencing Platform"/>
            <person name="Cuomo C."/>
            <person name="Becnel J."/>
            <person name="Sanscrainte N."/>
            <person name="Walker B."/>
            <person name="Young S.K."/>
            <person name="Zeng Q."/>
            <person name="Gargeya S."/>
            <person name="Fitzgerald M."/>
            <person name="Haas B."/>
            <person name="Abouelleil A."/>
            <person name="Alvarado L."/>
            <person name="Arachchi H.M."/>
            <person name="Berlin A.M."/>
            <person name="Chapman S.B."/>
            <person name="Dewar J."/>
            <person name="Goldberg J."/>
            <person name="Griggs A."/>
            <person name="Gujja S."/>
            <person name="Hansen M."/>
            <person name="Howarth C."/>
            <person name="Imamovic A."/>
            <person name="Larimer J."/>
            <person name="McCowan C."/>
            <person name="Murphy C."/>
            <person name="Neiman D."/>
            <person name="Pearson M."/>
            <person name="Priest M."/>
            <person name="Roberts A."/>
            <person name="Saif S."/>
            <person name="Shea T."/>
            <person name="Sisk P."/>
            <person name="Sykes S."/>
            <person name="Wortman J."/>
            <person name="Nusbaum C."/>
            <person name="Birren B."/>
        </authorList>
    </citation>
    <scope>NUCLEOTIDE SEQUENCE [LARGE SCALE GENOMIC DNA]</scope>
    <source>
        <strain evidence="6">PRA339</strain>
    </source>
</reference>
<proteinExistence type="predicted"/>
<evidence type="ECO:0000256" key="4">
    <source>
        <dbReference type="SAM" id="MobiDB-lite"/>
    </source>
</evidence>
<dbReference type="VEuPathDB" id="MicrosporidiaDB:H312_00201"/>
<dbReference type="OrthoDB" id="277439at2759"/>
<dbReference type="PANTHER" id="PTHR14150">
    <property type="entry name" value="U3 SMALL NUCLEOLAR RNA-ASSOCIATED PROTEIN 14"/>
    <property type="match status" value="1"/>
</dbReference>